<gene>
    <name evidence="1" type="ORF">AAFF_G00112400</name>
</gene>
<accession>A0AAD7WB00</accession>
<dbReference type="AlphaFoldDB" id="A0AAD7WB00"/>
<organism evidence="1 2">
    <name type="scientific">Aldrovandia affinis</name>
    <dbReference type="NCBI Taxonomy" id="143900"/>
    <lineage>
        <taxon>Eukaryota</taxon>
        <taxon>Metazoa</taxon>
        <taxon>Chordata</taxon>
        <taxon>Craniata</taxon>
        <taxon>Vertebrata</taxon>
        <taxon>Euteleostomi</taxon>
        <taxon>Actinopterygii</taxon>
        <taxon>Neopterygii</taxon>
        <taxon>Teleostei</taxon>
        <taxon>Notacanthiformes</taxon>
        <taxon>Halosauridae</taxon>
        <taxon>Aldrovandia</taxon>
    </lineage>
</organism>
<dbReference type="EMBL" id="JAINUG010000176">
    <property type="protein sequence ID" value="KAJ8389955.1"/>
    <property type="molecule type" value="Genomic_DNA"/>
</dbReference>
<reference evidence="1" key="1">
    <citation type="journal article" date="2023" name="Science">
        <title>Genome structures resolve the early diversification of teleost fishes.</title>
        <authorList>
            <person name="Parey E."/>
            <person name="Louis A."/>
            <person name="Montfort J."/>
            <person name="Bouchez O."/>
            <person name="Roques C."/>
            <person name="Iampietro C."/>
            <person name="Lluch J."/>
            <person name="Castinel A."/>
            <person name="Donnadieu C."/>
            <person name="Desvignes T."/>
            <person name="Floi Bucao C."/>
            <person name="Jouanno E."/>
            <person name="Wen M."/>
            <person name="Mejri S."/>
            <person name="Dirks R."/>
            <person name="Jansen H."/>
            <person name="Henkel C."/>
            <person name="Chen W.J."/>
            <person name="Zahm M."/>
            <person name="Cabau C."/>
            <person name="Klopp C."/>
            <person name="Thompson A.W."/>
            <person name="Robinson-Rechavi M."/>
            <person name="Braasch I."/>
            <person name="Lecointre G."/>
            <person name="Bobe J."/>
            <person name="Postlethwait J.H."/>
            <person name="Berthelot C."/>
            <person name="Roest Crollius H."/>
            <person name="Guiguen Y."/>
        </authorList>
    </citation>
    <scope>NUCLEOTIDE SEQUENCE</scope>
    <source>
        <strain evidence="1">NC1722</strain>
    </source>
</reference>
<keyword evidence="2" id="KW-1185">Reference proteome</keyword>
<evidence type="ECO:0000313" key="2">
    <source>
        <dbReference type="Proteomes" id="UP001221898"/>
    </source>
</evidence>
<comment type="caution">
    <text evidence="1">The sequence shown here is derived from an EMBL/GenBank/DDBJ whole genome shotgun (WGS) entry which is preliminary data.</text>
</comment>
<name>A0AAD7WB00_9TELE</name>
<dbReference type="Proteomes" id="UP001221898">
    <property type="component" value="Unassembled WGS sequence"/>
</dbReference>
<evidence type="ECO:0000313" key="1">
    <source>
        <dbReference type="EMBL" id="KAJ8389955.1"/>
    </source>
</evidence>
<proteinExistence type="predicted"/>
<sequence>MDELTALARSQREFRECSIMCFTESWLHLDFPDHNVSIDGFQTVRADRDCTESGQITTLGTSTPAMCLW</sequence>
<protein>
    <submittedName>
        <fullName evidence="1">Uncharacterized protein</fullName>
    </submittedName>
</protein>